<keyword evidence="2" id="KW-1185">Reference proteome</keyword>
<accession>A0A3A3FLN6</accession>
<dbReference type="RefSeq" id="WP_119772327.1">
    <property type="nucleotide sequence ID" value="NZ_QYUO01000003.1"/>
</dbReference>
<evidence type="ECO:0000313" key="1">
    <source>
        <dbReference type="EMBL" id="RJF92442.1"/>
    </source>
</evidence>
<comment type="caution">
    <text evidence="1">The sequence shown here is derived from an EMBL/GenBank/DDBJ whole genome shotgun (WGS) entry which is preliminary data.</text>
</comment>
<name>A0A3A3FLN6_9BURK</name>
<sequence length="106" mass="11238">MAKYLIQASYVGEGVKGLLKDGGTQRRASVEQMLKSVDGKMESFYFAFGDSDVFIVADLPDNATAAAIALKVNAAGIVRCKTTVLMTPDEVDAATKMDVTYKPPGG</sequence>
<dbReference type="Pfam" id="PF08734">
    <property type="entry name" value="GYD"/>
    <property type="match status" value="1"/>
</dbReference>
<dbReference type="Proteomes" id="UP000265955">
    <property type="component" value="Unassembled WGS sequence"/>
</dbReference>
<proteinExistence type="predicted"/>
<dbReference type="EMBL" id="QYUO01000003">
    <property type="protein sequence ID" value="RJF92442.1"/>
    <property type="molecule type" value="Genomic_DNA"/>
</dbReference>
<dbReference type="OrthoDB" id="9796147at2"/>
<reference evidence="2" key="1">
    <citation type="submission" date="2018-09" db="EMBL/GenBank/DDBJ databases">
        <authorList>
            <person name="Zhu H."/>
        </authorList>
    </citation>
    <scope>NUCLEOTIDE SEQUENCE [LARGE SCALE GENOMIC DNA]</scope>
    <source>
        <strain evidence="2">K1R23-30</strain>
    </source>
</reference>
<gene>
    <name evidence="1" type="ORF">D3871_27900</name>
</gene>
<dbReference type="InterPro" id="IPR014845">
    <property type="entry name" value="GYD/TTHA1554"/>
</dbReference>
<protein>
    <submittedName>
        <fullName evidence="1">GYD domain-containing protein</fullName>
    </submittedName>
</protein>
<dbReference type="AlphaFoldDB" id="A0A3A3FLN6"/>
<organism evidence="1 2">
    <name type="scientific">Noviherbaspirillum saxi</name>
    <dbReference type="NCBI Taxonomy" id="2320863"/>
    <lineage>
        <taxon>Bacteria</taxon>
        <taxon>Pseudomonadati</taxon>
        <taxon>Pseudomonadota</taxon>
        <taxon>Betaproteobacteria</taxon>
        <taxon>Burkholderiales</taxon>
        <taxon>Oxalobacteraceae</taxon>
        <taxon>Noviherbaspirillum</taxon>
    </lineage>
</organism>
<evidence type="ECO:0000313" key="2">
    <source>
        <dbReference type="Proteomes" id="UP000265955"/>
    </source>
</evidence>